<dbReference type="InterPro" id="IPR000782">
    <property type="entry name" value="FAS1_domain"/>
</dbReference>
<keyword evidence="1" id="KW-0732">Signal</keyword>
<evidence type="ECO:0000256" key="1">
    <source>
        <dbReference type="SAM" id="SignalP"/>
    </source>
</evidence>
<dbReference type="PROSITE" id="PS51257">
    <property type="entry name" value="PROKAR_LIPOPROTEIN"/>
    <property type="match status" value="1"/>
</dbReference>
<feature type="signal peptide" evidence="1">
    <location>
        <begin position="1"/>
        <end position="25"/>
    </location>
</feature>
<name>A0A2R3Z6E6_9FLAO</name>
<dbReference type="SUPFAM" id="SSF82153">
    <property type="entry name" value="FAS1 domain"/>
    <property type="match status" value="1"/>
</dbReference>
<dbReference type="SMART" id="SM00554">
    <property type="entry name" value="FAS1"/>
    <property type="match status" value="1"/>
</dbReference>
<accession>A0A2R3Z6E6</accession>
<dbReference type="Proteomes" id="UP000241507">
    <property type="component" value="Chromosome"/>
</dbReference>
<protein>
    <recommendedName>
        <fullName evidence="2">FAS1 domain-containing protein</fullName>
    </recommendedName>
</protein>
<dbReference type="AlphaFoldDB" id="A0A2R3Z6E6"/>
<dbReference type="KEGG" id="grs:C7S20_11640"/>
<sequence length="211" mass="23103">MKRKKYLFAIATVLSLMLASCGGTSDTKKDMAANEGFQEADVIGDFADLPPNEDNYVNPFSDVDNPENYNILALAAKDANFSTFRRLAAMGNLDLILKSDKNYTVFMPTNEAFKKMPEEKFEKLIDPANRAQLGLFLQRHILVGKHTPMDFNETQAIETVAEEEITVSTNNPGDISMVGGAHVIGSGTEASNGIIYAVDAIVEPTKDVFTN</sequence>
<evidence type="ECO:0000313" key="3">
    <source>
        <dbReference type="EMBL" id="AVR45851.1"/>
    </source>
</evidence>
<dbReference type="PROSITE" id="PS50213">
    <property type="entry name" value="FAS1"/>
    <property type="match status" value="1"/>
</dbReference>
<dbReference type="EMBL" id="CP028136">
    <property type="protein sequence ID" value="AVR45851.1"/>
    <property type="molecule type" value="Genomic_DNA"/>
</dbReference>
<dbReference type="InterPro" id="IPR036378">
    <property type="entry name" value="FAS1_dom_sf"/>
</dbReference>
<dbReference type="PANTHER" id="PTHR10900">
    <property type="entry name" value="PERIOSTIN-RELATED"/>
    <property type="match status" value="1"/>
</dbReference>
<dbReference type="OrthoDB" id="1119934at2"/>
<dbReference type="FunFam" id="2.30.180.10:FF:000032">
    <property type="entry name" value="Fasciclin domain-containing protein, putative"/>
    <property type="match status" value="1"/>
</dbReference>
<keyword evidence="4" id="KW-1185">Reference proteome</keyword>
<dbReference type="InterPro" id="IPR050904">
    <property type="entry name" value="Adhesion/Biosynth-related"/>
</dbReference>
<feature type="domain" description="FAS1" evidence="2">
    <location>
        <begin position="68"/>
        <end position="202"/>
    </location>
</feature>
<proteinExistence type="predicted"/>
<evidence type="ECO:0000259" key="2">
    <source>
        <dbReference type="PROSITE" id="PS50213"/>
    </source>
</evidence>
<organism evidence="3 4">
    <name type="scientific">Christiangramia fulva</name>
    <dbReference type="NCBI Taxonomy" id="2126553"/>
    <lineage>
        <taxon>Bacteria</taxon>
        <taxon>Pseudomonadati</taxon>
        <taxon>Bacteroidota</taxon>
        <taxon>Flavobacteriia</taxon>
        <taxon>Flavobacteriales</taxon>
        <taxon>Flavobacteriaceae</taxon>
        <taxon>Christiangramia</taxon>
    </lineage>
</organism>
<feature type="chain" id="PRO_5015344406" description="FAS1 domain-containing protein" evidence="1">
    <location>
        <begin position="26"/>
        <end position="211"/>
    </location>
</feature>
<dbReference type="Gene3D" id="2.30.180.10">
    <property type="entry name" value="FAS1 domain"/>
    <property type="match status" value="1"/>
</dbReference>
<dbReference type="Pfam" id="PF02469">
    <property type="entry name" value="Fasciclin"/>
    <property type="match status" value="1"/>
</dbReference>
<reference evidence="4" key="1">
    <citation type="submission" date="2018-03" db="EMBL/GenBank/DDBJ databases">
        <title>Gramella fulva sp. nov., isolated from a dry surface of tidal flat.</title>
        <authorList>
            <person name="Hwang S.H."/>
            <person name="Hwang W.M."/>
            <person name="Kang K."/>
            <person name="Ahn T.-Y."/>
        </authorList>
    </citation>
    <scope>NUCLEOTIDE SEQUENCE [LARGE SCALE GENOMIC DNA]</scope>
    <source>
        <strain evidence="4">SH35</strain>
    </source>
</reference>
<evidence type="ECO:0000313" key="4">
    <source>
        <dbReference type="Proteomes" id="UP000241507"/>
    </source>
</evidence>
<dbReference type="RefSeq" id="WP_107012627.1">
    <property type="nucleotide sequence ID" value="NZ_CP028136.1"/>
</dbReference>
<gene>
    <name evidence="3" type="ORF">C7S20_11640</name>
</gene>